<comment type="catalytic activity">
    <reaction evidence="2">
        <text>glycyl-tRNA(Ala) + H2O = tRNA(Ala) + glycine + H(+)</text>
        <dbReference type="Rhea" id="RHEA:53744"/>
        <dbReference type="Rhea" id="RHEA-COMP:9657"/>
        <dbReference type="Rhea" id="RHEA-COMP:13640"/>
        <dbReference type="ChEBI" id="CHEBI:15377"/>
        <dbReference type="ChEBI" id="CHEBI:15378"/>
        <dbReference type="ChEBI" id="CHEBI:57305"/>
        <dbReference type="ChEBI" id="CHEBI:78442"/>
        <dbReference type="ChEBI" id="CHEBI:78522"/>
    </reaction>
</comment>
<comment type="similarity">
    <text evidence="1 2">Belongs to the DTD family.</text>
</comment>
<keyword evidence="2" id="KW-0694">RNA-binding</keyword>
<dbReference type="EMBL" id="VDCH01000012">
    <property type="protein sequence ID" value="TNJ38840.1"/>
    <property type="molecule type" value="Genomic_DNA"/>
</dbReference>
<dbReference type="EC" id="3.1.1.96" evidence="2"/>
<evidence type="ECO:0000313" key="4">
    <source>
        <dbReference type="Proteomes" id="UP000308271"/>
    </source>
</evidence>
<comment type="subunit">
    <text evidence="2">Homodimer.</text>
</comment>
<sequence>MRTVVQRVREAAVSIGGATHSAIGAGLLVLAGISREDTADDLAWMSRKIPNLRIFEDEEGKMNRSLRDIGGELLVVSQFALYADASRGNRPGFSESAPPEIAQPLFERFVESISREAACPVQAGVFGADMQVSLINDGPVTIILESPKKS</sequence>
<dbReference type="RefSeq" id="WP_139456926.1">
    <property type="nucleotide sequence ID" value="NZ_VDCH01000012.1"/>
</dbReference>
<dbReference type="GO" id="GO:0051500">
    <property type="term" value="F:D-tyrosyl-tRNA(Tyr) deacylase activity"/>
    <property type="evidence" value="ECO:0007669"/>
    <property type="project" value="TreeGrafter"/>
</dbReference>
<dbReference type="CDD" id="cd00563">
    <property type="entry name" value="Dtyr_deacylase"/>
    <property type="match status" value="1"/>
</dbReference>
<comment type="catalytic activity">
    <reaction evidence="2">
        <text>a D-aminoacyl-tRNA + H2O = a tRNA + a D-alpha-amino acid + H(+)</text>
        <dbReference type="Rhea" id="RHEA:13953"/>
        <dbReference type="Rhea" id="RHEA-COMP:10123"/>
        <dbReference type="Rhea" id="RHEA-COMP:10124"/>
        <dbReference type="ChEBI" id="CHEBI:15377"/>
        <dbReference type="ChEBI" id="CHEBI:15378"/>
        <dbReference type="ChEBI" id="CHEBI:59871"/>
        <dbReference type="ChEBI" id="CHEBI:78442"/>
        <dbReference type="ChEBI" id="CHEBI:79333"/>
        <dbReference type="EC" id="3.1.1.96"/>
    </reaction>
</comment>
<dbReference type="GO" id="GO:0106026">
    <property type="term" value="F:Gly-tRNA(Ala) deacylase activity"/>
    <property type="evidence" value="ECO:0007669"/>
    <property type="project" value="UniProtKB-UniRule"/>
</dbReference>
<protein>
    <recommendedName>
        <fullName evidence="2">D-aminoacyl-tRNA deacylase</fullName>
        <shortName evidence="2">DTD</shortName>
        <ecNumber evidence="2">3.1.1.96</ecNumber>
    </recommendedName>
    <alternativeName>
        <fullName evidence="2">Gly-tRNA(Ala) deacylase</fullName>
        <ecNumber evidence="2">3.1.1.-</ecNumber>
    </alternativeName>
</protein>
<evidence type="ECO:0000313" key="3">
    <source>
        <dbReference type="EMBL" id="TNJ38840.1"/>
    </source>
</evidence>
<evidence type="ECO:0000256" key="1">
    <source>
        <dbReference type="ARBA" id="ARBA00009673"/>
    </source>
</evidence>
<dbReference type="HAMAP" id="MF_00518">
    <property type="entry name" value="Deacylase_Dtd"/>
    <property type="match status" value="1"/>
</dbReference>
<dbReference type="AlphaFoldDB" id="A0A5C4S5Q2"/>
<dbReference type="FunFam" id="3.50.80.10:FF:000001">
    <property type="entry name" value="D-aminoacyl-tRNA deacylase"/>
    <property type="match status" value="1"/>
</dbReference>
<name>A0A5C4S5Q2_CHLTI</name>
<dbReference type="InterPro" id="IPR023509">
    <property type="entry name" value="DTD-like_sf"/>
</dbReference>
<gene>
    <name evidence="2" type="primary">dtd</name>
    <name evidence="3" type="ORF">FGF66_06835</name>
</gene>
<keyword evidence="4" id="KW-1185">Reference proteome</keyword>
<dbReference type="SUPFAM" id="SSF69500">
    <property type="entry name" value="DTD-like"/>
    <property type="match status" value="1"/>
</dbReference>
<comment type="function">
    <text evidence="2">An aminoacyl-tRNA editing enzyme that deacylates mischarged D-aminoacyl-tRNAs. Also deacylates mischarged glycyl-tRNA(Ala), protecting cells against glycine mischarging by AlaRS. Acts via tRNA-based rather than protein-based catalysis; rejects L-amino acids rather than detecting D-amino acids in the active site. By recycling D-aminoacyl-tRNA to D-amino acids and free tRNA molecules, this enzyme counteracts the toxicity associated with the formation of D-aminoacyl-tRNA entities in vivo and helps enforce protein L-homochirality.</text>
</comment>
<dbReference type="Gene3D" id="3.50.80.10">
    <property type="entry name" value="D-tyrosyl-tRNA(Tyr) deacylase"/>
    <property type="match status" value="1"/>
</dbReference>
<proteinExistence type="inferred from homology"/>
<dbReference type="InterPro" id="IPR003732">
    <property type="entry name" value="Daa-tRNA_deacyls_DTD"/>
</dbReference>
<dbReference type="GO" id="GO:0000049">
    <property type="term" value="F:tRNA binding"/>
    <property type="evidence" value="ECO:0007669"/>
    <property type="project" value="UniProtKB-UniRule"/>
</dbReference>
<comment type="caution">
    <text evidence="3">The sequence shown here is derived from an EMBL/GenBank/DDBJ whole genome shotgun (WGS) entry which is preliminary data.</text>
</comment>
<accession>A0A5C4S5Q2</accession>
<dbReference type="NCBIfam" id="TIGR00256">
    <property type="entry name" value="D-aminoacyl-tRNA deacylase"/>
    <property type="match status" value="1"/>
</dbReference>
<dbReference type="OrthoDB" id="9801395at2"/>
<organism evidence="3 4">
    <name type="scientific">Chlorobaculum thiosulfatiphilum</name>
    <name type="common">Chlorobium limicola f.sp. thiosulfatophilum</name>
    <dbReference type="NCBI Taxonomy" id="115852"/>
    <lineage>
        <taxon>Bacteria</taxon>
        <taxon>Pseudomonadati</taxon>
        <taxon>Chlorobiota</taxon>
        <taxon>Chlorobiia</taxon>
        <taxon>Chlorobiales</taxon>
        <taxon>Chlorobiaceae</taxon>
        <taxon>Chlorobaculum</taxon>
    </lineage>
</organism>
<dbReference type="Proteomes" id="UP000308271">
    <property type="component" value="Unassembled WGS sequence"/>
</dbReference>
<dbReference type="PANTHER" id="PTHR10472:SF5">
    <property type="entry name" value="D-AMINOACYL-TRNA DEACYLASE 1"/>
    <property type="match status" value="1"/>
</dbReference>
<dbReference type="GO" id="GO:0043908">
    <property type="term" value="F:Ser(Gly)-tRNA(Ala) hydrolase activity"/>
    <property type="evidence" value="ECO:0007669"/>
    <property type="project" value="UniProtKB-UniRule"/>
</dbReference>
<dbReference type="EC" id="3.1.1.-" evidence="2"/>
<dbReference type="GO" id="GO:0019478">
    <property type="term" value="P:D-amino acid catabolic process"/>
    <property type="evidence" value="ECO:0007669"/>
    <property type="project" value="UniProtKB-UniRule"/>
</dbReference>
<comment type="subcellular location">
    <subcellularLocation>
        <location evidence="2">Cytoplasm</location>
    </subcellularLocation>
</comment>
<dbReference type="GO" id="GO:0005737">
    <property type="term" value="C:cytoplasm"/>
    <property type="evidence" value="ECO:0007669"/>
    <property type="project" value="UniProtKB-SubCell"/>
</dbReference>
<keyword evidence="2" id="KW-0820">tRNA-binding</keyword>
<feature type="short sequence motif" description="Gly-cisPro motif, important for rejection of L-amino acids" evidence="2">
    <location>
        <begin position="138"/>
        <end position="139"/>
    </location>
</feature>
<dbReference type="PANTHER" id="PTHR10472">
    <property type="entry name" value="D-TYROSYL-TRNA TYR DEACYLASE"/>
    <property type="match status" value="1"/>
</dbReference>
<dbReference type="Pfam" id="PF02580">
    <property type="entry name" value="Tyr_Deacylase"/>
    <property type="match status" value="1"/>
</dbReference>
<keyword evidence="2" id="KW-0963">Cytoplasm</keyword>
<reference evidence="3 4" key="1">
    <citation type="submission" date="2019-05" db="EMBL/GenBank/DDBJ databases">
        <title>Draft Whole-Genome sequence of the green sulfur bacterium Chlorobaculum thiosulfatiphilum DSM 249.</title>
        <authorList>
            <person name="Meyer T.E."/>
            <person name="Kyndt J.A."/>
        </authorList>
    </citation>
    <scope>NUCLEOTIDE SEQUENCE [LARGE SCALE GENOMIC DNA]</scope>
    <source>
        <strain evidence="3 4">DSM 249</strain>
    </source>
</reference>
<keyword evidence="2 3" id="KW-0378">Hydrolase</keyword>
<evidence type="ECO:0000256" key="2">
    <source>
        <dbReference type="HAMAP-Rule" id="MF_00518"/>
    </source>
</evidence>
<comment type="domain">
    <text evidence="2">A Gly-cisPro motif from one monomer fits into the active site of the other monomer to allow specific chiral rejection of L-amino acids.</text>
</comment>